<evidence type="ECO:0000313" key="1">
    <source>
        <dbReference type="EMBL" id="KAK2165255.1"/>
    </source>
</evidence>
<proteinExistence type="predicted"/>
<organism evidence="1 2">
    <name type="scientific">Ridgeia piscesae</name>
    <name type="common">Tubeworm</name>
    <dbReference type="NCBI Taxonomy" id="27915"/>
    <lineage>
        <taxon>Eukaryota</taxon>
        <taxon>Metazoa</taxon>
        <taxon>Spiralia</taxon>
        <taxon>Lophotrochozoa</taxon>
        <taxon>Annelida</taxon>
        <taxon>Polychaeta</taxon>
        <taxon>Sedentaria</taxon>
        <taxon>Canalipalpata</taxon>
        <taxon>Sabellida</taxon>
        <taxon>Siboglinidae</taxon>
        <taxon>Ridgeia</taxon>
    </lineage>
</organism>
<accession>A0AAD9K754</accession>
<protein>
    <submittedName>
        <fullName evidence="1">Uncharacterized protein</fullName>
    </submittedName>
</protein>
<reference evidence="1" key="1">
    <citation type="journal article" date="2023" name="Mol. Biol. Evol.">
        <title>Third-Generation Sequencing Reveals the Adaptive Role of the Epigenome in Three Deep-Sea Polychaetes.</title>
        <authorList>
            <person name="Perez M."/>
            <person name="Aroh O."/>
            <person name="Sun Y."/>
            <person name="Lan Y."/>
            <person name="Juniper S.K."/>
            <person name="Young C.R."/>
            <person name="Angers B."/>
            <person name="Qian P.Y."/>
        </authorList>
    </citation>
    <scope>NUCLEOTIDE SEQUENCE</scope>
    <source>
        <strain evidence="1">R07B-5</strain>
    </source>
</reference>
<keyword evidence="2" id="KW-1185">Reference proteome</keyword>
<dbReference type="EMBL" id="JAODUO010001374">
    <property type="protein sequence ID" value="KAK2165255.1"/>
    <property type="molecule type" value="Genomic_DNA"/>
</dbReference>
<evidence type="ECO:0000313" key="2">
    <source>
        <dbReference type="Proteomes" id="UP001209878"/>
    </source>
</evidence>
<comment type="caution">
    <text evidence="1">The sequence shown here is derived from an EMBL/GenBank/DDBJ whole genome shotgun (WGS) entry which is preliminary data.</text>
</comment>
<gene>
    <name evidence="1" type="ORF">NP493_1376g01049</name>
</gene>
<sequence>MSLKASSSFVYRKMEKSDSETSPPTLTFAIIPVCRASIIIVNFSGHPYFVSSCHNPVLPTVSNALLKSTNTMYSGRSCSMHFSCSYQRQNIISMVLRFPLKPHCILSSVLPYVSRNSISPRCFAIFQAGDCCSHFSHGWSLTEACLGNALRDVVQSFMSYAARDVE</sequence>
<dbReference type="AlphaFoldDB" id="A0AAD9K754"/>
<name>A0AAD9K754_RIDPI</name>
<dbReference type="Proteomes" id="UP001209878">
    <property type="component" value="Unassembled WGS sequence"/>
</dbReference>